<dbReference type="GO" id="GO:0005737">
    <property type="term" value="C:cytoplasm"/>
    <property type="evidence" value="ECO:0007669"/>
    <property type="project" value="TreeGrafter"/>
</dbReference>
<dbReference type="InterPro" id="IPR023801">
    <property type="entry name" value="His_deacetylse_dom"/>
</dbReference>
<evidence type="ECO:0000259" key="2">
    <source>
        <dbReference type="Pfam" id="PF00850"/>
    </source>
</evidence>
<evidence type="ECO:0000313" key="3">
    <source>
        <dbReference type="EMBL" id="TCJ18851.1"/>
    </source>
</evidence>
<dbReference type="RefSeq" id="WP_132689321.1">
    <property type="nucleotide sequence ID" value="NZ_SKBU01000009.1"/>
</dbReference>
<dbReference type="Pfam" id="PF00850">
    <property type="entry name" value="Hist_deacetyl"/>
    <property type="match status" value="1"/>
</dbReference>
<dbReference type="Gene3D" id="3.40.800.20">
    <property type="entry name" value="Histone deacetylase domain"/>
    <property type="match status" value="1"/>
</dbReference>
<gene>
    <name evidence="3" type="ORF">E0L93_04935</name>
</gene>
<name>A0A4R1BMX3_9ACTN</name>
<evidence type="ECO:0000313" key="4">
    <source>
        <dbReference type="Proteomes" id="UP000295244"/>
    </source>
</evidence>
<proteinExistence type="inferred from homology"/>
<accession>A0A4R1BMX3</accession>
<dbReference type="SUPFAM" id="SSF52768">
    <property type="entry name" value="Arginase/deacetylase"/>
    <property type="match status" value="1"/>
</dbReference>
<dbReference type="InterPro" id="IPR000286">
    <property type="entry name" value="HDACs"/>
</dbReference>
<dbReference type="AlphaFoldDB" id="A0A4R1BMX3"/>
<dbReference type="OrthoDB" id="9808367at2"/>
<dbReference type="PANTHER" id="PTHR10625">
    <property type="entry name" value="HISTONE DEACETYLASE HDAC1-RELATED"/>
    <property type="match status" value="1"/>
</dbReference>
<dbReference type="EMBL" id="SKBU01000009">
    <property type="protein sequence ID" value="TCJ18851.1"/>
    <property type="molecule type" value="Genomic_DNA"/>
</dbReference>
<sequence length="332" mass="35170">MLLYTDASLAKHVNELSAFERPERLPAALAGAEAARRAGARVERRAFEPADPGLLREVHAPEYLNLLRSTAESGGGTLDPDTAMNEHSWSAARLAAGAAAAAAESALSGTPAFAVVRPPGHHAESGRAMGFCYLNNAAAAASRALARGAGRVAVLDWDVHHGNGVQEIFYSDPRVLYLSVHRSPFYPGTGAAEETGEGPGEGFTVNVPLPARSGAPVYAAAFAGVLLPVLREFEPGLVVVSAGYDAHRRDPLGGMELDERDFGAFAAALRREAPLALVLEGGYDLKALAASVRETVLGAESGGPPVWRFSDDLPEPVRRARRILSRYWEGMR</sequence>
<dbReference type="CDD" id="cd09992">
    <property type="entry name" value="HDAC_classII"/>
    <property type="match status" value="1"/>
</dbReference>
<comment type="caution">
    <text evidence="3">The sequence shown here is derived from an EMBL/GenBank/DDBJ whole genome shotgun (WGS) entry which is preliminary data.</text>
</comment>
<dbReference type="GO" id="GO:0004407">
    <property type="term" value="F:histone deacetylase activity"/>
    <property type="evidence" value="ECO:0007669"/>
    <property type="project" value="TreeGrafter"/>
</dbReference>
<dbReference type="InterPro" id="IPR037138">
    <property type="entry name" value="His_deacetylse_dom_sf"/>
</dbReference>
<evidence type="ECO:0000256" key="1">
    <source>
        <dbReference type="ARBA" id="ARBA00005947"/>
    </source>
</evidence>
<organism evidence="3 4">
    <name type="scientific">Rubrobacter taiwanensis</name>
    <dbReference type="NCBI Taxonomy" id="185139"/>
    <lineage>
        <taxon>Bacteria</taxon>
        <taxon>Bacillati</taxon>
        <taxon>Actinomycetota</taxon>
        <taxon>Rubrobacteria</taxon>
        <taxon>Rubrobacterales</taxon>
        <taxon>Rubrobacteraceae</taxon>
        <taxon>Rubrobacter</taxon>
    </lineage>
</organism>
<keyword evidence="4" id="KW-1185">Reference proteome</keyword>
<dbReference type="PRINTS" id="PR01270">
    <property type="entry name" value="HDASUPER"/>
</dbReference>
<dbReference type="InterPro" id="IPR023696">
    <property type="entry name" value="Ureohydrolase_dom_sf"/>
</dbReference>
<dbReference type="GO" id="GO:0040029">
    <property type="term" value="P:epigenetic regulation of gene expression"/>
    <property type="evidence" value="ECO:0007669"/>
    <property type="project" value="TreeGrafter"/>
</dbReference>
<feature type="domain" description="Histone deacetylase" evidence="2">
    <location>
        <begin position="20"/>
        <end position="296"/>
    </location>
</feature>
<protein>
    <submittedName>
        <fullName evidence="3">Histone deacetylase</fullName>
    </submittedName>
</protein>
<dbReference type="Proteomes" id="UP000295244">
    <property type="component" value="Unassembled WGS sequence"/>
</dbReference>
<reference evidence="3 4" key="1">
    <citation type="submission" date="2019-03" db="EMBL/GenBank/DDBJ databases">
        <title>Whole genome sequence of a novel Rubrobacter taiwanensis strain, isolated from Yellowstone National Park.</title>
        <authorList>
            <person name="Freed S."/>
            <person name="Ramaley R.F."/>
            <person name="Kyndt J.A."/>
        </authorList>
    </citation>
    <scope>NUCLEOTIDE SEQUENCE [LARGE SCALE GENOMIC DNA]</scope>
    <source>
        <strain evidence="3 4">Yellowstone</strain>
    </source>
</reference>
<comment type="similarity">
    <text evidence="1">Belongs to the histone deacetylase family.</text>
</comment>
<dbReference type="PANTHER" id="PTHR10625:SF11">
    <property type="entry name" value="HISTONE DEACETYLASE 14, CHLOROPLASTIC"/>
    <property type="match status" value="1"/>
</dbReference>